<feature type="signal peptide" evidence="1">
    <location>
        <begin position="1"/>
        <end position="17"/>
    </location>
</feature>
<dbReference type="SUPFAM" id="SSF57302">
    <property type="entry name" value="Snake toxin-like"/>
    <property type="match status" value="1"/>
</dbReference>
<evidence type="ECO:0000313" key="2">
    <source>
        <dbReference type="EMBL" id="MFH4982664.1"/>
    </source>
</evidence>
<dbReference type="InterPro" id="IPR045860">
    <property type="entry name" value="Snake_toxin-like_sf"/>
</dbReference>
<dbReference type="Gene3D" id="2.10.60.10">
    <property type="entry name" value="CD59"/>
    <property type="match status" value="1"/>
</dbReference>
<evidence type="ECO:0000313" key="3">
    <source>
        <dbReference type="Proteomes" id="UP001608902"/>
    </source>
</evidence>
<proteinExistence type="predicted"/>
<name>A0ABD6ERT1_9BILA</name>
<keyword evidence="3" id="KW-1185">Reference proteome</keyword>
<dbReference type="AlphaFoldDB" id="A0ABD6ERT1"/>
<keyword evidence="1" id="KW-0732">Signal</keyword>
<gene>
    <name evidence="2" type="ORF">AB6A40_009373</name>
</gene>
<comment type="caution">
    <text evidence="2">The sequence shown here is derived from an EMBL/GenBank/DDBJ whole genome shotgun (WGS) entry which is preliminary data.</text>
</comment>
<reference evidence="2 3" key="1">
    <citation type="submission" date="2024-08" db="EMBL/GenBank/DDBJ databases">
        <title>Gnathostoma spinigerum genome.</title>
        <authorList>
            <person name="Gonzalez-Bertolin B."/>
            <person name="Monzon S."/>
            <person name="Zaballos A."/>
            <person name="Jimenez P."/>
            <person name="Dekumyoy P."/>
            <person name="Varona S."/>
            <person name="Cuesta I."/>
            <person name="Sumanam S."/>
            <person name="Adisakwattana P."/>
            <person name="Gasser R.B."/>
            <person name="Hernandez-Gonzalez A."/>
            <person name="Young N.D."/>
            <person name="Perteguer M.J."/>
        </authorList>
    </citation>
    <scope>NUCLEOTIDE SEQUENCE [LARGE SCALE GENOMIC DNA]</scope>
    <source>
        <strain evidence="2">AL3</strain>
        <tissue evidence="2">Liver</tissue>
    </source>
</reference>
<dbReference type="EMBL" id="JBGFUD010009809">
    <property type="protein sequence ID" value="MFH4982664.1"/>
    <property type="molecule type" value="Genomic_DNA"/>
</dbReference>
<sequence>MHSLLLLISLIVIPCSADGLHCSTCNSVLECKSPRVEKCPSMTHCYFLWKDADPKQIIRMGCAASCEDVGIFGHSCKVCYTDECNSGDTLFLVSC</sequence>
<evidence type="ECO:0000256" key="1">
    <source>
        <dbReference type="SAM" id="SignalP"/>
    </source>
</evidence>
<feature type="chain" id="PRO_5044757328" evidence="1">
    <location>
        <begin position="18"/>
        <end position="95"/>
    </location>
</feature>
<accession>A0ABD6ERT1</accession>
<protein>
    <submittedName>
        <fullName evidence="2">Uncharacterized protein</fullName>
    </submittedName>
</protein>
<dbReference type="Proteomes" id="UP001608902">
    <property type="component" value="Unassembled WGS sequence"/>
</dbReference>
<organism evidence="2 3">
    <name type="scientific">Gnathostoma spinigerum</name>
    <dbReference type="NCBI Taxonomy" id="75299"/>
    <lineage>
        <taxon>Eukaryota</taxon>
        <taxon>Metazoa</taxon>
        <taxon>Ecdysozoa</taxon>
        <taxon>Nematoda</taxon>
        <taxon>Chromadorea</taxon>
        <taxon>Rhabditida</taxon>
        <taxon>Spirurina</taxon>
        <taxon>Gnathostomatomorpha</taxon>
        <taxon>Gnathostomatoidea</taxon>
        <taxon>Gnathostomatidae</taxon>
        <taxon>Gnathostoma</taxon>
    </lineage>
</organism>